<keyword evidence="6" id="KW-0156">Chromatin regulator</keyword>
<reference evidence="12" key="1">
    <citation type="submission" date="2021-01" db="EMBL/GenBank/DDBJ databases">
        <authorList>
            <person name="Corre E."/>
            <person name="Pelletier E."/>
            <person name="Niang G."/>
            <person name="Scheremetjew M."/>
            <person name="Finn R."/>
            <person name="Kale V."/>
            <person name="Holt S."/>
            <person name="Cochrane G."/>
            <person name="Meng A."/>
            <person name="Brown T."/>
            <person name="Cohen L."/>
        </authorList>
    </citation>
    <scope>NUCLEOTIDE SEQUENCE</scope>
    <source>
        <strain evidence="12">CCMP645</strain>
    </source>
</reference>
<gene>
    <name evidence="12" type="ORF">PCAR00345_LOCUS13985</name>
</gene>
<dbReference type="InterPro" id="IPR023801">
    <property type="entry name" value="His_deacetylse_dom"/>
</dbReference>
<name>A0A7S4BCC0_CHRCT</name>
<accession>A0A7S4BCC0</accession>
<keyword evidence="5" id="KW-0378">Hydrolase</keyword>
<proteinExistence type="inferred from homology"/>
<evidence type="ECO:0000313" key="12">
    <source>
        <dbReference type="EMBL" id="CAE0761373.1"/>
    </source>
</evidence>
<evidence type="ECO:0000256" key="2">
    <source>
        <dbReference type="ARBA" id="ARBA00007738"/>
    </source>
</evidence>
<keyword evidence="9" id="KW-0539">Nucleus</keyword>
<comment type="similarity">
    <text evidence="2">Belongs to the histone deacetylase family. HD type 2 subfamily.</text>
</comment>
<keyword evidence="4" id="KW-0678">Repressor</keyword>
<evidence type="ECO:0000256" key="7">
    <source>
        <dbReference type="ARBA" id="ARBA00023015"/>
    </source>
</evidence>
<evidence type="ECO:0000256" key="6">
    <source>
        <dbReference type="ARBA" id="ARBA00022853"/>
    </source>
</evidence>
<evidence type="ECO:0000256" key="9">
    <source>
        <dbReference type="ARBA" id="ARBA00023242"/>
    </source>
</evidence>
<sequence>MLDNVVNVPIAPIWRRSTAAKDKHARSNSGTSSGAASIPGVISGVNEGSGISTGANSGAAAPASRHAWGPGRLEWRAAFGQRVVPALRAFSPELMLVSSGFDGGATDIGNSKLDASGKCLQGLDLTPGDFEWATGQLMAVAARCCPGRVVSVLEGGYGTWEFSKKSETGWDISRETLSENAAAHMSALAGIGPRAS</sequence>
<keyword evidence="7" id="KW-0805">Transcription regulation</keyword>
<dbReference type="PANTHER" id="PTHR10625">
    <property type="entry name" value="HISTONE DEACETYLASE HDAC1-RELATED"/>
    <property type="match status" value="1"/>
</dbReference>
<dbReference type="InterPro" id="IPR037138">
    <property type="entry name" value="His_deacetylse_dom_sf"/>
</dbReference>
<feature type="region of interest" description="Disordered" evidence="10">
    <location>
        <begin position="18"/>
        <end position="39"/>
    </location>
</feature>
<evidence type="ECO:0000259" key="11">
    <source>
        <dbReference type="Pfam" id="PF00850"/>
    </source>
</evidence>
<dbReference type="SUPFAM" id="SSF52768">
    <property type="entry name" value="Arginase/deacetylase"/>
    <property type="match status" value="1"/>
</dbReference>
<protein>
    <recommendedName>
        <fullName evidence="3">histone deacetylase</fullName>
        <ecNumber evidence="3">3.5.1.98</ecNumber>
    </recommendedName>
</protein>
<comment type="subcellular location">
    <subcellularLocation>
        <location evidence="1">Nucleus</location>
    </subcellularLocation>
</comment>
<evidence type="ECO:0000256" key="1">
    <source>
        <dbReference type="ARBA" id="ARBA00004123"/>
    </source>
</evidence>
<dbReference type="Pfam" id="PF00850">
    <property type="entry name" value="Hist_deacetyl"/>
    <property type="match status" value="1"/>
</dbReference>
<dbReference type="GO" id="GO:0005737">
    <property type="term" value="C:cytoplasm"/>
    <property type="evidence" value="ECO:0007669"/>
    <property type="project" value="TreeGrafter"/>
</dbReference>
<dbReference type="Gene3D" id="3.40.800.20">
    <property type="entry name" value="Histone deacetylase domain"/>
    <property type="match status" value="1"/>
</dbReference>
<dbReference type="AlphaFoldDB" id="A0A7S4BCC0"/>
<feature type="domain" description="Histone deacetylase" evidence="11">
    <location>
        <begin position="69"/>
        <end position="166"/>
    </location>
</feature>
<evidence type="ECO:0000256" key="8">
    <source>
        <dbReference type="ARBA" id="ARBA00023163"/>
    </source>
</evidence>
<evidence type="ECO:0000256" key="3">
    <source>
        <dbReference type="ARBA" id="ARBA00012111"/>
    </source>
</evidence>
<evidence type="ECO:0000256" key="10">
    <source>
        <dbReference type="SAM" id="MobiDB-lite"/>
    </source>
</evidence>
<keyword evidence="8" id="KW-0804">Transcription</keyword>
<dbReference type="GO" id="GO:0000118">
    <property type="term" value="C:histone deacetylase complex"/>
    <property type="evidence" value="ECO:0007669"/>
    <property type="project" value="TreeGrafter"/>
</dbReference>
<dbReference type="EMBL" id="HBIZ01022118">
    <property type="protein sequence ID" value="CAE0761373.1"/>
    <property type="molecule type" value="Transcribed_RNA"/>
</dbReference>
<evidence type="ECO:0000256" key="5">
    <source>
        <dbReference type="ARBA" id="ARBA00022801"/>
    </source>
</evidence>
<dbReference type="GO" id="GO:0141221">
    <property type="term" value="F:histone deacetylase activity, hydrolytic mechanism"/>
    <property type="evidence" value="ECO:0007669"/>
    <property type="project" value="UniProtKB-EC"/>
</dbReference>
<organism evidence="12">
    <name type="scientific">Chrysotila carterae</name>
    <name type="common">Marine alga</name>
    <name type="synonym">Syracosphaera carterae</name>
    <dbReference type="NCBI Taxonomy" id="13221"/>
    <lineage>
        <taxon>Eukaryota</taxon>
        <taxon>Haptista</taxon>
        <taxon>Haptophyta</taxon>
        <taxon>Prymnesiophyceae</taxon>
        <taxon>Isochrysidales</taxon>
        <taxon>Isochrysidaceae</taxon>
        <taxon>Chrysotila</taxon>
    </lineage>
</organism>
<dbReference type="InterPro" id="IPR023696">
    <property type="entry name" value="Ureohydrolase_dom_sf"/>
</dbReference>
<evidence type="ECO:0000256" key="4">
    <source>
        <dbReference type="ARBA" id="ARBA00022491"/>
    </source>
</evidence>
<dbReference type="GO" id="GO:0040029">
    <property type="term" value="P:epigenetic regulation of gene expression"/>
    <property type="evidence" value="ECO:0007669"/>
    <property type="project" value="TreeGrafter"/>
</dbReference>
<dbReference type="EC" id="3.5.1.98" evidence="3"/>
<dbReference type="PANTHER" id="PTHR10625:SF5">
    <property type="entry name" value="HISTONE DEACETYLASE"/>
    <property type="match status" value="1"/>
</dbReference>